<feature type="non-terminal residue" evidence="6">
    <location>
        <position position="194"/>
    </location>
</feature>
<keyword evidence="7" id="KW-1185">Reference proteome</keyword>
<dbReference type="OrthoDB" id="7344096at2759"/>
<dbReference type="InterPro" id="IPR044159">
    <property type="entry name" value="IQM"/>
</dbReference>
<organism evidence="6 7">
    <name type="scientific">Piloderma croceum (strain F 1598)</name>
    <dbReference type="NCBI Taxonomy" id="765440"/>
    <lineage>
        <taxon>Eukaryota</taxon>
        <taxon>Fungi</taxon>
        <taxon>Dikarya</taxon>
        <taxon>Basidiomycota</taxon>
        <taxon>Agaricomycotina</taxon>
        <taxon>Agaricomycetes</taxon>
        <taxon>Agaricomycetidae</taxon>
        <taxon>Atheliales</taxon>
        <taxon>Atheliaceae</taxon>
        <taxon>Piloderma</taxon>
    </lineage>
</organism>
<dbReference type="STRING" id="765440.A0A0C3ES40"/>
<dbReference type="Proteomes" id="UP000054166">
    <property type="component" value="Unassembled WGS sequence"/>
</dbReference>
<dbReference type="AlphaFoldDB" id="A0A0C3ES40"/>
<evidence type="ECO:0000256" key="1">
    <source>
        <dbReference type="ARBA" id="ARBA00004123"/>
    </source>
</evidence>
<evidence type="ECO:0000256" key="2">
    <source>
        <dbReference type="ARBA" id="ARBA00004496"/>
    </source>
</evidence>
<proteinExistence type="predicted"/>
<accession>A0A0C3ES40</accession>
<dbReference type="GO" id="GO:0005634">
    <property type="term" value="C:nucleus"/>
    <property type="evidence" value="ECO:0007669"/>
    <property type="project" value="UniProtKB-SubCell"/>
</dbReference>
<dbReference type="GO" id="GO:0005737">
    <property type="term" value="C:cytoplasm"/>
    <property type="evidence" value="ECO:0007669"/>
    <property type="project" value="UniProtKB-SubCell"/>
</dbReference>
<dbReference type="HOGENOM" id="CLU_1405597_0_0_1"/>
<comment type="subcellular location">
    <subcellularLocation>
        <location evidence="2">Cytoplasm</location>
    </subcellularLocation>
    <subcellularLocation>
        <location evidence="1">Nucleus</location>
    </subcellularLocation>
</comment>
<gene>
    <name evidence="6" type="ORF">PILCRDRAFT_827307</name>
</gene>
<protein>
    <submittedName>
        <fullName evidence="6">Uncharacterized protein</fullName>
    </submittedName>
</protein>
<feature type="region of interest" description="Disordered" evidence="5">
    <location>
        <begin position="1"/>
        <end position="27"/>
    </location>
</feature>
<evidence type="ECO:0000313" key="7">
    <source>
        <dbReference type="Proteomes" id="UP000054166"/>
    </source>
</evidence>
<evidence type="ECO:0000313" key="6">
    <source>
        <dbReference type="EMBL" id="KIM75395.1"/>
    </source>
</evidence>
<sequence length="194" mass="22184">MISPRTPTLPSPPHSELEAPTTSTAHTRMDYLVEKIENHDKVNDERRAQAARQIQRLWRRRNAAKSKHVSADQRWQDAATHAKLKLDRMAAERGKNGSHERWKRSVFLASRLQDGNKILNKSDLQDSEVSKKYLETQHWLELVDGKHRYGSNLKAGLTAAHFDPFSYSVVRSGTIDDGSKKIQQKTSLNGNEIY</sequence>
<reference evidence="7" key="2">
    <citation type="submission" date="2015-01" db="EMBL/GenBank/DDBJ databases">
        <title>Evolutionary Origins and Diversification of the Mycorrhizal Mutualists.</title>
        <authorList>
            <consortium name="DOE Joint Genome Institute"/>
            <consortium name="Mycorrhizal Genomics Consortium"/>
            <person name="Kohler A."/>
            <person name="Kuo A."/>
            <person name="Nagy L.G."/>
            <person name="Floudas D."/>
            <person name="Copeland A."/>
            <person name="Barry K.W."/>
            <person name="Cichocki N."/>
            <person name="Veneault-Fourrey C."/>
            <person name="LaButti K."/>
            <person name="Lindquist E.A."/>
            <person name="Lipzen A."/>
            <person name="Lundell T."/>
            <person name="Morin E."/>
            <person name="Murat C."/>
            <person name="Riley R."/>
            <person name="Ohm R."/>
            <person name="Sun H."/>
            <person name="Tunlid A."/>
            <person name="Henrissat B."/>
            <person name="Grigoriev I.V."/>
            <person name="Hibbett D.S."/>
            <person name="Martin F."/>
        </authorList>
    </citation>
    <scope>NUCLEOTIDE SEQUENCE [LARGE SCALE GENOMIC DNA]</scope>
    <source>
        <strain evidence="7">F 1598</strain>
    </source>
</reference>
<keyword evidence="4" id="KW-0539">Nucleus</keyword>
<evidence type="ECO:0000256" key="5">
    <source>
        <dbReference type="SAM" id="MobiDB-lite"/>
    </source>
</evidence>
<keyword evidence="3" id="KW-0963">Cytoplasm</keyword>
<dbReference type="EMBL" id="KN833047">
    <property type="protein sequence ID" value="KIM75395.1"/>
    <property type="molecule type" value="Genomic_DNA"/>
</dbReference>
<name>A0A0C3ES40_PILCF</name>
<evidence type="ECO:0000256" key="4">
    <source>
        <dbReference type="ARBA" id="ARBA00023242"/>
    </source>
</evidence>
<reference evidence="6 7" key="1">
    <citation type="submission" date="2014-04" db="EMBL/GenBank/DDBJ databases">
        <authorList>
            <consortium name="DOE Joint Genome Institute"/>
            <person name="Kuo A."/>
            <person name="Tarkka M."/>
            <person name="Buscot F."/>
            <person name="Kohler A."/>
            <person name="Nagy L.G."/>
            <person name="Floudas D."/>
            <person name="Copeland A."/>
            <person name="Barry K.W."/>
            <person name="Cichocki N."/>
            <person name="Veneault-Fourrey C."/>
            <person name="LaButti K."/>
            <person name="Lindquist E.A."/>
            <person name="Lipzen A."/>
            <person name="Lundell T."/>
            <person name="Morin E."/>
            <person name="Murat C."/>
            <person name="Sun H."/>
            <person name="Tunlid A."/>
            <person name="Henrissat B."/>
            <person name="Grigoriev I.V."/>
            <person name="Hibbett D.S."/>
            <person name="Martin F."/>
            <person name="Nordberg H.P."/>
            <person name="Cantor M.N."/>
            <person name="Hua S.X."/>
        </authorList>
    </citation>
    <scope>NUCLEOTIDE SEQUENCE [LARGE SCALE GENOMIC DNA]</scope>
    <source>
        <strain evidence="6 7">F 1598</strain>
    </source>
</reference>
<dbReference type="PANTHER" id="PTHR31250">
    <property type="entry name" value="IQ DOMAIN-CONTAINING PROTEIN IQM3"/>
    <property type="match status" value="1"/>
</dbReference>
<evidence type="ECO:0000256" key="3">
    <source>
        <dbReference type="ARBA" id="ARBA00022490"/>
    </source>
</evidence>
<dbReference type="InParanoid" id="A0A0C3ES40"/>
<dbReference type="PANTHER" id="PTHR31250:SF27">
    <property type="entry name" value="IQ DOMAIN-CONTAINING PROTEIN IQM5"/>
    <property type="match status" value="1"/>
</dbReference>